<evidence type="ECO:0000256" key="2">
    <source>
        <dbReference type="ARBA" id="ARBA00010701"/>
    </source>
</evidence>
<accession>A0A8S3TL88</accession>
<feature type="signal peptide" evidence="6">
    <location>
        <begin position="1"/>
        <end position="20"/>
    </location>
</feature>
<dbReference type="InterPro" id="IPR029058">
    <property type="entry name" value="AB_hydrolase_fold"/>
</dbReference>
<evidence type="ECO:0000259" key="7">
    <source>
        <dbReference type="Pfam" id="PF00151"/>
    </source>
</evidence>
<feature type="domain" description="Lipase" evidence="7">
    <location>
        <begin position="22"/>
        <end position="224"/>
    </location>
</feature>
<name>A0A8S3TL88_MYTED</name>
<evidence type="ECO:0000256" key="1">
    <source>
        <dbReference type="ARBA" id="ARBA00004613"/>
    </source>
</evidence>
<dbReference type="PRINTS" id="PR00823">
    <property type="entry name" value="PANCLIPASE"/>
</dbReference>
<evidence type="ECO:0000256" key="3">
    <source>
        <dbReference type="ARBA" id="ARBA00022525"/>
    </source>
</evidence>
<dbReference type="OrthoDB" id="199913at2759"/>
<evidence type="ECO:0000256" key="6">
    <source>
        <dbReference type="SAM" id="SignalP"/>
    </source>
</evidence>
<dbReference type="InterPro" id="IPR013818">
    <property type="entry name" value="Lipase"/>
</dbReference>
<feature type="chain" id="PRO_5035843746" description="Lipase domain-containing protein" evidence="6">
    <location>
        <begin position="21"/>
        <end position="301"/>
    </location>
</feature>
<keyword evidence="4" id="KW-1015">Disulfide bond</keyword>
<dbReference type="Pfam" id="PF00151">
    <property type="entry name" value="Lipase"/>
    <property type="match status" value="2"/>
</dbReference>
<dbReference type="CDD" id="cd00707">
    <property type="entry name" value="Pancreat_lipase_like"/>
    <property type="match status" value="1"/>
</dbReference>
<dbReference type="GO" id="GO:0005615">
    <property type="term" value="C:extracellular space"/>
    <property type="evidence" value="ECO:0007669"/>
    <property type="project" value="TreeGrafter"/>
</dbReference>
<reference evidence="8" key="1">
    <citation type="submission" date="2021-03" db="EMBL/GenBank/DDBJ databases">
        <authorList>
            <person name="Bekaert M."/>
        </authorList>
    </citation>
    <scope>NUCLEOTIDE SEQUENCE</scope>
</reference>
<feature type="domain" description="Lipase" evidence="7">
    <location>
        <begin position="227"/>
        <end position="297"/>
    </location>
</feature>
<evidence type="ECO:0000313" key="9">
    <source>
        <dbReference type="Proteomes" id="UP000683360"/>
    </source>
</evidence>
<proteinExistence type="inferred from homology"/>
<dbReference type="EMBL" id="CAJPWZ010002175">
    <property type="protein sequence ID" value="CAG2232271.1"/>
    <property type="molecule type" value="Genomic_DNA"/>
</dbReference>
<comment type="similarity">
    <text evidence="2 5">Belongs to the AB hydrolase superfamily. Lipase family.</text>
</comment>
<keyword evidence="9" id="KW-1185">Reference proteome</keyword>
<protein>
    <recommendedName>
        <fullName evidence="7">Lipase domain-containing protein</fullName>
    </recommendedName>
</protein>
<dbReference type="SUPFAM" id="SSF53474">
    <property type="entry name" value="alpha/beta-Hydrolases"/>
    <property type="match status" value="1"/>
</dbReference>
<dbReference type="GO" id="GO:0004806">
    <property type="term" value="F:triacylglycerol lipase activity"/>
    <property type="evidence" value="ECO:0007669"/>
    <property type="project" value="InterPro"/>
</dbReference>
<comment type="subcellular location">
    <subcellularLocation>
        <location evidence="1">Secreted</location>
    </subcellularLocation>
</comment>
<organism evidence="8 9">
    <name type="scientific">Mytilus edulis</name>
    <name type="common">Blue mussel</name>
    <dbReference type="NCBI Taxonomy" id="6550"/>
    <lineage>
        <taxon>Eukaryota</taxon>
        <taxon>Metazoa</taxon>
        <taxon>Spiralia</taxon>
        <taxon>Lophotrochozoa</taxon>
        <taxon>Mollusca</taxon>
        <taxon>Bivalvia</taxon>
        <taxon>Autobranchia</taxon>
        <taxon>Pteriomorphia</taxon>
        <taxon>Mytilida</taxon>
        <taxon>Mytiloidea</taxon>
        <taxon>Mytilidae</taxon>
        <taxon>Mytilinae</taxon>
        <taxon>Mytilus</taxon>
    </lineage>
</organism>
<sequence>MNFSEREKILVCFVLFYVLAAEVCFSNIGCFQNTTPYNNAMGKLPKSPDDIRTSFTLHTRNNNTVQLDASNTTSISSSGFKPLQKTIIIVHGFHSRNTSQWIKPLTDAFMTQGEMNIIVIDWSGGAFDPYDQAVANTRVVGAVIAELVKMLHNVTNTEYSNVYLVGHSLGAHICGYAGERLPGLGRITGLDPAGPFFQYTDSAVRIDSTDADFVDIIHTDGTNLDPSIACSHVRAIYYFIESLNSSCHYKSFPCKTKDDFDSDKCNSCGSGCQEMGYKAHRNISGTFYLKTRWHYPYCSHS</sequence>
<dbReference type="Proteomes" id="UP000683360">
    <property type="component" value="Unassembled WGS sequence"/>
</dbReference>
<dbReference type="GO" id="GO:0016042">
    <property type="term" value="P:lipid catabolic process"/>
    <property type="evidence" value="ECO:0007669"/>
    <property type="project" value="TreeGrafter"/>
</dbReference>
<dbReference type="InterPro" id="IPR002331">
    <property type="entry name" value="Lipase_panc"/>
</dbReference>
<evidence type="ECO:0000256" key="5">
    <source>
        <dbReference type="RuleBase" id="RU004262"/>
    </source>
</evidence>
<evidence type="ECO:0000256" key="4">
    <source>
        <dbReference type="ARBA" id="ARBA00023157"/>
    </source>
</evidence>
<evidence type="ECO:0000313" key="8">
    <source>
        <dbReference type="EMBL" id="CAG2232271.1"/>
    </source>
</evidence>
<dbReference type="PANTHER" id="PTHR11610">
    <property type="entry name" value="LIPASE"/>
    <property type="match status" value="1"/>
</dbReference>
<keyword evidence="6" id="KW-0732">Signal</keyword>
<gene>
    <name evidence="8" type="ORF">MEDL_45025</name>
</gene>
<dbReference type="AlphaFoldDB" id="A0A8S3TL88"/>
<keyword evidence="3" id="KW-0964">Secreted</keyword>
<dbReference type="PRINTS" id="PR00821">
    <property type="entry name" value="TAGLIPASE"/>
</dbReference>
<dbReference type="InterPro" id="IPR000734">
    <property type="entry name" value="TAG_lipase"/>
</dbReference>
<dbReference type="Gene3D" id="3.40.50.1820">
    <property type="entry name" value="alpha/beta hydrolase"/>
    <property type="match status" value="2"/>
</dbReference>
<comment type="caution">
    <text evidence="8">The sequence shown here is derived from an EMBL/GenBank/DDBJ whole genome shotgun (WGS) entry which is preliminary data.</text>
</comment>
<dbReference type="InterPro" id="IPR033906">
    <property type="entry name" value="Lipase_N"/>
</dbReference>